<dbReference type="Pfam" id="PF00877">
    <property type="entry name" value="NLPC_P60"/>
    <property type="match status" value="1"/>
</dbReference>
<reference evidence="9 10" key="1">
    <citation type="submission" date="2024-09" db="EMBL/GenBank/DDBJ databases">
        <authorList>
            <person name="Lee S.D."/>
        </authorList>
    </citation>
    <scope>NUCLEOTIDE SEQUENCE [LARGE SCALE GENOMIC DNA]</scope>
    <source>
        <strain evidence="9 10">N8-3</strain>
    </source>
</reference>
<feature type="compositionally biased region" description="Low complexity" evidence="6">
    <location>
        <begin position="445"/>
        <end position="500"/>
    </location>
</feature>
<evidence type="ECO:0000259" key="8">
    <source>
        <dbReference type="PROSITE" id="PS51935"/>
    </source>
</evidence>
<dbReference type="InterPro" id="IPR051794">
    <property type="entry name" value="PG_Endopeptidase_C40"/>
</dbReference>
<organism evidence="9 10">
    <name type="scientific">Streptacidiphilus cavernicola</name>
    <dbReference type="NCBI Taxonomy" id="3342716"/>
    <lineage>
        <taxon>Bacteria</taxon>
        <taxon>Bacillati</taxon>
        <taxon>Actinomycetota</taxon>
        <taxon>Actinomycetes</taxon>
        <taxon>Kitasatosporales</taxon>
        <taxon>Streptomycetaceae</taxon>
        <taxon>Streptacidiphilus</taxon>
    </lineage>
</organism>
<gene>
    <name evidence="9" type="ORF">ACEZDE_11630</name>
</gene>
<dbReference type="RefSeq" id="WP_380535286.1">
    <property type="nucleotide sequence ID" value="NZ_JBHFAB010000007.1"/>
</dbReference>
<evidence type="ECO:0000256" key="2">
    <source>
        <dbReference type="ARBA" id="ARBA00022670"/>
    </source>
</evidence>
<feature type="coiled-coil region" evidence="5">
    <location>
        <begin position="74"/>
        <end position="101"/>
    </location>
</feature>
<evidence type="ECO:0000256" key="3">
    <source>
        <dbReference type="ARBA" id="ARBA00022801"/>
    </source>
</evidence>
<keyword evidence="2" id="KW-0645">Protease</keyword>
<evidence type="ECO:0000313" key="10">
    <source>
        <dbReference type="Proteomes" id="UP001592531"/>
    </source>
</evidence>
<dbReference type="EMBL" id="JBHFAB010000007">
    <property type="protein sequence ID" value="MFC1417294.1"/>
    <property type="molecule type" value="Genomic_DNA"/>
</dbReference>
<accession>A0ABV6VU65</accession>
<evidence type="ECO:0000256" key="4">
    <source>
        <dbReference type="ARBA" id="ARBA00022807"/>
    </source>
</evidence>
<protein>
    <submittedName>
        <fullName evidence="9">C40 family peptidase</fullName>
    </submittedName>
</protein>
<dbReference type="Gene3D" id="3.90.1720.10">
    <property type="entry name" value="endopeptidase domain like (from Nostoc punctiforme)"/>
    <property type="match status" value="1"/>
</dbReference>
<feature type="region of interest" description="Disordered" evidence="6">
    <location>
        <begin position="376"/>
        <end position="500"/>
    </location>
</feature>
<feature type="compositionally biased region" description="Low complexity" evidence="6">
    <location>
        <begin position="423"/>
        <end position="437"/>
    </location>
</feature>
<dbReference type="InterPro" id="IPR038765">
    <property type="entry name" value="Papain-like_cys_pep_sf"/>
</dbReference>
<sequence>MAVVRGGGARLETATRPWLRGVLRCGLLLAAASLAVLPLAGTANAASSSDATSSGTVQSLTAAEQTLQPVLDRLHATYQQAEAATQKYDALSEQLTQAQADDAAMQTLVDGAQADVDAGTVVAGQMAAAQYRNSGLSQLGELIFAQDPQQALHEGELLKAAGTSQAALLAQLKTDQQALLAAKAASETAKENAASLVAAQAAAKTEINKQLDAVRKQVAGLTGAQQEELSLLEQKDANAAQTALLASGVLGKDGLRPSKAGAEAVAYAFQQLGAEYHWGAQGPYAAGFDCSGLTSQAWLHAGQPIPRTSEEQWAQLTHIPLNALRPGDLIIYFSGASHVALYIGGGLVIEAPHTGAFVEVAPMAIDPILGAVRPDPDNPSLGSYKPPVIPKGASGPQPIGPGPAPTPKPTPKPKPTPTPTKPGAPSGTPTAPASPTAPVTPTPTPTGSTAAPSDPPTAGETPSAARASDAATSPAAATPPAAEPTEAATSPAAPSTPSAG</sequence>
<keyword evidence="10" id="KW-1185">Reference proteome</keyword>
<keyword evidence="4" id="KW-0788">Thiol protease</keyword>
<feature type="domain" description="NlpC/P60" evidence="8">
    <location>
        <begin position="258"/>
        <end position="381"/>
    </location>
</feature>
<feature type="compositionally biased region" description="Pro residues" evidence="6">
    <location>
        <begin position="398"/>
        <end position="422"/>
    </location>
</feature>
<feature type="signal peptide" evidence="7">
    <location>
        <begin position="1"/>
        <end position="45"/>
    </location>
</feature>
<name>A0ABV6VU65_9ACTN</name>
<dbReference type="InterPro" id="IPR000064">
    <property type="entry name" value="NLP_P60_dom"/>
</dbReference>
<evidence type="ECO:0000256" key="5">
    <source>
        <dbReference type="SAM" id="Coils"/>
    </source>
</evidence>
<dbReference type="PANTHER" id="PTHR47359">
    <property type="entry name" value="PEPTIDOGLYCAN DL-ENDOPEPTIDASE CWLO"/>
    <property type="match status" value="1"/>
</dbReference>
<keyword evidence="7" id="KW-0732">Signal</keyword>
<dbReference type="PROSITE" id="PS51935">
    <property type="entry name" value="NLPC_P60"/>
    <property type="match status" value="1"/>
</dbReference>
<evidence type="ECO:0000256" key="1">
    <source>
        <dbReference type="ARBA" id="ARBA00007074"/>
    </source>
</evidence>
<keyword evidence="3" id="KW-0378">Hydrolase</keyword>
<dbReference type="PRINTS" id="PR01217">
    <property type="entry name" value="PRICHEXTENSN"/>
</dbReference>
<dbReference type="Proteomes" id="UP001592531">
    <property type="component" value="Unassembled WGS sequence"/>
</dbReference>
<dbReference type="PANTHER" id="PTHR47359:SF3">
    <property type="entry name" value="NLP_P60 DOMAIN-CONTAINING PROTEIN-RELATED"/>
    <property type="match status" value="1"/>
</dbReference>
<comment type="caution">
    <text evidence="9">The sequence shown here is derived from an EMBL/GenBank/DDBJ whole genome shotgun (WGS) entry which is preliminary data.</text>
</comment>
<evidence type="ECO:0000256" key="7">
    <source>
        <dbReference type="SAM" id="SignalP"/>
    </source>
</evidence>
<keyword evidence="5" id="KW-0175">Coiled coil</keyword>
<evidence type="ECO:0000256" key="6">
    <source>
        <dbReference type="SAM" id="MobiDB-lite"/>
    </source>
</evidence>
<evidence type="ECO:0000313" key="9">
    <source>
        <dbReference type="EMBL" id="MFC1417294.1"/>
    </source>
</evidence>
<proteinExistence type="inferred from homology"/>
<dbReference type="SUPFAM" id="SSF54001">
    <property type="entry name" value="Cysteine proteinases"/>
    <property type="match status" value="1"/>
</dbReference>
<comment type="similarity">
    <text evidence="1">Belongs to the peptidase C40 family.</text>
</comment>
<feature type="chain" id="PRO_5046791016" evidence="7">
    <location>
        <begin position="46"/>
        <end position="500"/>
    </location>
</feature>